<evidence type="ECO:0000313" key="1">
    <source>
        <dbReference type="EMBL" id="MVM29220.1"/>
    </source>
</evidence>
<keyword evidence="2" id="KW-1185">Reference proteome</keyword>
<proteinExistence type="predicted"/>
<dbReference type="RefSeq" id="WP_157583402.1">
    <property type="nucleotide sequence ID" value="NZ_WPIN01000002.1"/>
</dbReference>
<dbReference type="Proteomes" id="UP000436006">
    <property type="component" value="Unassembled WGS sequence"/>
</dbReference>
<organism evidence="1 2">
    <name type="scientific">Spirosoma arboris</name>
    <dbReference type="NCBI Taxonomy" id="2682092"/>
    <lineage>
        <taxon>Bacteria</taxon>
        <taxon>Pseudomonadati</taxon>
        <taxon>Bacteroidota</taxon>
        <taxon>Cytophagia</taxon>
        <taxon>Cytophagales</taxon>
        <taxon>Cytophagaceae</taxon>
        <taxon>Spirosoma</taxon>
    </lineage>
</organism>
<gene>
    <name evidence="1" type="ORF">GO755_04185</name>
</gene>
<evidence type="ECO:0000313" key="2">
    <source>
        <dbReference type="Proteomes" id="UP000436006"/>
    </source>
</evidence>
<comment type="caution">
    <text evidence="1">The sequence shown here is derived from an EMBL/GenBank/DDBJ whole genome shotgun (WGS) entry which is preliminary data.</text>
</comment>
<reference evidence="1 2" key="1">
    <citation type="submission" date="2019-12" db="EMBL/GenBank/DDBJ databases">
        <title>Spirosoma sp. HMF4905 genome sequencing and assembly.</title>
        <authorList>
            <person name="Kang H."/>
            <person name="Cha I."/>
            <person name="Kim H."/>
            <person name="Joh K."/>
        </authorList>
    </citation>
    <scope>NUCLEOTIDE SEQUENCE [LARGE SCALE GENOMIC DNA]</scope>
    <source>
        <strain evidence="1 2">HMF4905</strain>
    </source>
</reference>
<protein>
    <submittedName>
        <fullName evidence="1">Uncharacterized protein</fullName>
    </submittedName>
</protein>
<dbReference type="AlphaFoldDB" id="A0A7K1S665"/>
<sequence length="587" mass="65600">MADIDKLRPLFLNLPIFQPAIKGWNRLEGSPRQREVERSLRAEVRDPLWMLTRQWQFGEFQGDDAGSPIDARLLTHQTFLNRYAVANGPTQPLPIDIPLEARVEREYRSNDLGSQLRIGRYFEKLLRKTVSSTQFQPYKNEYVRQYSIPASEPNPTFDKDTDQTREAVAGKTINGELLLQAVADGSHTVWVNGNTIISSSDKTLLTGIATDLVNWAAQFMTQPESKEDNAWSGTQLEYQFACAAEDTDGTQTVLRADQYENGQLDWYSFDVDSASTLDGTLSQPINPLDECLSFIPAPVSFQGMPQPRFWEMEDERTEFTKIDTNTTDVIKLILTEFMLLYSNDWCVFPYERPIGSLCAIGGLVVTDVFGQRTFIKPAGTGIDDDWTRWSFFSLSTNAAAANTLSLLPPSLGKPQESQPLEKVNFIRDEMANSVWAIESVIPSPLDRGINGFESALAAQNASLSPAAALLPTEAKIRYLLGTSVPYNWIPFIPVHVAGSDRDIQLQRARMPDQAATFKGKILDQPAPYFVNEEEVPRSGKLITRTYQRTRTTDGRVVLWVGRKTTAGKGEGSSGLAFDQLLDTTPSV</sequence>
<accession>A0A7K1S665</accession>
<name>A0A7K1S665_9BACT</name>
<dbReference type="EMBL" id="WPIN01000002">
    <property type="protein sequence ID" value="MVM29220.1"/>
    <property type="molecule type" value="Genomic_DNA"/>
</dbReference>